<dbReference type="RefSeq" id="WP_203987716.1">
    <property type="nucleotide sequence ID" value="NZ_BOPG01000006.1"/>
</dbReference>
<name>A0A8J4DXE4_9ACTN</name>
<evidence type="ECO:0000313" key="3">
    <source>
        <dbReference type="Proteomes" id="UP000612585"/>
    </source>
</evidence>
<dbReference type="EMBL" id="BOPG01000006">
    <property type="protein sequence ID" value="GIJ53486.1"/>
    <property type="molecule type" value="Genomic_DNA"/>
</dbReference>
<sequence length="254" mass="26876">MSISRGLWVSFALIAILLGVATVGYVAHAELATPQNHDPQPAAVEELPPLGTVEIPAASASASAVTVPASGTGRFVTAPGGSAPVGTGRIYRYQVVVEDGAGVPPEQFAAAVERTLAEPRGWTASKRWGFQRVSSGASDVTVHLATPATTDRLCDAAGVETRGEVSCRGGRNVVINLRRWLTGVPHYADALDDYRHMVVNHEIGHFLGHGHVKCGQAGTPAPVMQRQTFGLEGCTRNSWPFPDQRNYVTGPYTA</sequence>
<reference evidence="2" key="1">
    <citation type="submission" date="2021-01" db="EMBL/GenBank/DDBJ databases">
        <title>Whole genome shotgun sequence of Virgisporangium aurantiacum NBRC 16421.</title>
        <authorList>
            <person name="Komaki H."/>
            <person name="Tamura T."/>
        </authorList>
    </citation>
    <scope>NUCLEOTIDE SEQUENCE</scope>
    <source>
        <strain evidence="2">NBRC 16421</strain>
    </source>
</reference>
<accession>A0A8J4DXE4</accession>
<keyword evidence="3" id="KW-1185">Reference proteome</keyword>
<comment type="caution">
    <text evidence="2">The sequence shown here is derived from an EMBL/GenBank/DDBJ whole genome shotgun (WGS) entry which is preliminary data.</text>
</comment>
<dbReference type="InterPro" id="IPR022603">
    <property type="entry name" value="DUF3152"/>
</dbReference>
<proteinExistence type="predicted"/>
<evidence type="ECO:0000259" key="1">
    <source>
        <dbReference type="Pfam" id="PF11350"/>
    </source>
</evidence>
<evidence type="ECO:0000313" key="2">
    <source>
        <dbReference type="EMBL" id="GIJ53486.1"/>
    </source>
</evidence>
<dbReference type="Proteomes" id="UP000612585">
    <property type="component" value="Unassembled WGS sequence"/>
</dbReference>
<protein>
    <recommendedName>
        <fullName evidence="1">DUF3152 domain-containing protein</fullName>
    </recommendedName>
</protein>
<feature type="domain" description="DUF3152" evidence="1">
    <location>
        <begin position="66"/>
        <end position="232"/>
    </location>
</feature>
<dbReference type="Gene3D" id="3.40.390.10">
    <property type="entry name" value="Collagenase (Catalytic Domain)"/>
    <property type="match status" value="1"/>
</dbReference>
<organism evidence="2 3">
    <name type="scientific">Virgisporangium aurantiacum</name>
    <dbReference type="NCBI Taxonomy" id="175570"/>
    <lineage>
        <taxon>Bacteria</taxon>
        <taxon>Bacillati</taxon>
        <taxon>Actinomycetota</taxon>
        <taxon>Actinomycetes</taxon>
        <taxon>Micromonosporales</taxon>
        <taxon>Micromonosporaceae</taxon>
        <taxon>Virgisporangium</taxon>
    </lineage>
</organism>
<gene>
    <name evidence="2" type="ORF">Vau01_010020</name>
</gene>
<dbReference type="Pfam" id="PF11350">
    <property type="entry name" value="DUF3152"/>
    <property type="match status" value="1"/>
</dbReference>
<dbReference type="SUPFAM" id="SSF55486">
    <property type="entry name" value="Metalloproteases ('zincins'), catalytic domain"/>
    <property type="match status" value="1"/>
</dbReference>
<dbReference type="AlphaFoldDB" id="A0A8J4DXE4"/>
<dbReference type="GO" id="GO:0008237">
    <property type="term" value="F:metallopeptidase activity"/>
    <property type="evidence" value="ECO:0007669"/>
    <property type="project" value="InterPro"/>
</dbReference>
<dbReference type="InterPro" id="IPR024079">
    <property type="entry name" value="MetalloPept_cat_dom_sf"/>
</dbReference>